<reference evidence="2 3" key="1">
    <citation type="submission" date="2024-06" db="EMBL/GenBank/DDBJ databases">
        <title>The Natural Products Discovery Center: Release of the First 8490 Sequenced Strains for Exploring Actinobacteria Biosynthetic Diversity.</title>
        <authorList>
            <person name="Kalkreuter E."/>
            <person name="Kautsar S.A."/>
            <person name="Yang D."/>
            <person name="Bader C.D."/>
            <person name="Teijaro C.N."/>
            <person name="Fluegel L."/>
            <person name="Davis C.M."/>
            <person name="Simpson J.R."/>
            <person name="Lauterbach L."/>
            <person name="Steele A.D."/>
            <person name="Gui C."/>
            <person name="Meng S."/>
            <person name="Li G."/>
            <person name="Viehrig K."/>
            <person name="Ye F."/>
            <person name="Su P."/>
            <person name="Kiefer A.F."/>
            <person name="Nichols A."/>
            <person name="Cepeda A.J."/>
            <person name="Yan W."/>
            <person name="Fan B."/>
            <person name="Jiang Y."/>
            <person name="Adhikari A."/>
            <person name="Zheng C.-J."/>
            <person name="Schuster L."/>
            <person name="Cowan T.M."/>
            <person name="Smanski M.J."/>
            <person name="Chevrette M.G."/>
            <person name="De Carvalho L.P.S."/>
            <person name="Shen B."/>
        </authorList>
    </citation>
    <scope>NUCLEOTIDE SEQUENCE [LARGE SCALE GENOMIC DNA]</scope>
    <source>
        <strain evidence="2 3">NPDC006337</strain>
    </source>
</reference>
<dbReference type="EMBL" id="JBEXZR010000076">
    <property type="protein sequence ID" value="MEU0712655.1"/>
    <property type="molecule type" value="Genomic_DNA"/>
</dbReference>
<sequence length="232" mass="24306">MTQNPDGGWGLWVSPGAAEGNPPVHNDLFAATAPGILPSLPERTAALARLGFIPSENAWIWREWPASGPAIPAGSASLVGMIPVRPSVEVRTGPGGTSATVRTVRRESPTPHRGQVPDVELGSLLGPEAEGWPALGLTVHYGGVVDRDGTQFRVFAGRRLVGFTVASADAPGGREYRAVVHTDHEGLPYGSVVPGGLPEDPLRAEYDALRAFHKPGDSEYPAGPYVQADGGQ</sequence>
<evidence type="ECO:0000313" key="2">
    <source>
        <dbReference type="EMBL" id="MEU0712655.1"/>
    </source>
</evidence>
<evidence type="ECO:0000256" key="1">
    <source>
        <dbReference type="SAM" id="MobiDB-lite"/>
    </source>
</evidence>
<dbReference type="RefSeq" id="WP_359657638.1">
    <property type="nucleotide sequence ID" value="NZ_JBEXZP010000214.1"/>
</dbReference>
<accession>A0ABV2WH17</accession>
<protein>
    <submittedName>
        <fullName evidence="2">Uncharacterized protein</fullName>
    </submittedName>
</protein>
<proteinExistence type="predicted"/>
<gene>
    <name evidence="2" type="ORF">ABZ508_35430</name>
</gene>
<feature type="region of interest" description="Disordered" evidence="1">
    <location>
        <begin position="92"/>
        <end position="118"/>
    </location>
</feature>
<evidence type="ECO:0000313" key="3">
    <source>
        <dbReference type="Proteomes" id="UP001550378"/>
    </source>
</evidence>
<dbReference type="Proteomes" id="UP001550378">
    <property type="component" value="Unassembled WGS sequence"/>
</dbReference>
<organism evidence="2 3">
    <name type="scientific">Streptomyces lavendulocolor</name>
    <dbReference type="NCBI Taxonomy" id="67316"/>
    <lineage>
        <taxon>Bacteria</taxon>
        <taxon>Bacillati</taxon>
        <taxon>Actinomycetota</taxon>
        <taxon>Actinomycetes</taxon>
        <taxon>Kitasatosporales</taxon>
        <taxon>Streptomycetaceae</taxon>
        <taxon>Streptomyces</taxon>
    </lineage>
</organism>
<keyword evidence="3" id="KW-1185">Reference proteome</keyword>
<dbReference type="InterPro" id="IPR046270">
    <property type="entry name" value="DUF6303"/>
</dbReference>
<comment type="caution">
    <text evidence="2">The sequence shown here is derived from an EMBL/GenBank/DDBJ whole genome shotgun (WGS) entry which is preliminary data.</text>
</comment>
<dbReference type="Pfam" id="PF19820">
    <property type="entry name" value="DUF6303"/>
    <property type="match status" value="1"/>
</dbReference>
<name>A0ABV2WH17_9ACTN</name>